<proteinExistence type="predicted"/>
<dbReference type="Proteomes" id="UP000031975">
    <property type="component" value="Unassembled WGS sequence"/>
</dbReference>
<dbReference type="EMBL" id="JXQB01000001">
    <property type="protein sequence ID" value="KIM13892.1"/>
    <property type="molecule type" value="Genomic_DNA"/>
</dbReference>
<dbReference type="PROSITE" id="PS51257">
    <property type="entry name" value="PROKAR_LIPOPROTEIN"/>
    <property type="match status" value="1"/>
</dbReference>
<dbReference type="OMA" id="FGYIRTY"/>
<dbReference type="InterPro" id="IPR027593">
    <property type="entry name" value="Aro_clust"/>
</dbReference>
<accession>A0A0C2W6I2</accession>
<keyword evidence="2" id="KW-0449">Lipoprotein</keyword>
<name>A0A0C2W6I2_MYCCA</name>
<sequence>MFRIKKTLCLILMAVLSFFSLITISCSKTVSDKSAEFFITKDEKKDKWDQFVQREYINQILDLVFKGDKKQIEEYKNKQYQLDDKLMLSNLDKYLTYVNNIKAGYGNDDDTLGDGPFPFRDYYYKLDNVFSKDWLWALFNLEKFNFVLYDVFDQFSGNVSVLSDQAQKNAVNHGLFRKIYSNNIAQFAVAKSNSRVLTTTTYYSFYLLTDDWNILEIKIETIKDKPSSVKLITYVYTYPKLTQNKFDREVFILDEYVRANISLSKDRTSPDLNNFNEKFGGKPLRYTIFEINSKYLNK</sequence>
<keyword evidence="1" id="KW-0732">Signal</keyword>
<feature type="chain" id="PRO_5002157841" evidence="1">
    <location>
        <begin position="26"/>
        <end position="298"/>
    </location>
</feature>
<evidence type="ECO:0000313" key="2">
    <source>
        <dbReference type="EMBL" id="KIM13892.1"/>
    </source>
</evidence>
<evidence type="ECO:0000313" key="3">
    <source>
        <dbReference type="Proteomes" id="UP000031975"/>
    </source>
</evidence>
<protein>
    <submittedName>
        <fullName evidence="2">Lipoprotein</fullName>
    </submittedName>
</protein>
<dbReference type="RefSeq" id="WP_011387631.1">
    <property type="nucleotide sequence ID" value="NZ_CP143995.1"/>
</dbReference>
<evidence type="ECO:0000256" key="1">
    <source>
        <dbReference type="SAM" id="SignalP"/>
    </source>
</evidence>
<reference evidence="2 3" key="1">
    <citation type="submission" date="2015-01" db="EMBL/GenBank/DDBJ databases">
        <title>Draft Genome Sequence of Mycoplasma capricolum subsp. capricolum str. GM508D.</title>
        <authorList>
            <person name="Calcutt M.J."/>
            <person name="Foecking M.F."/>
        </authorList>
    </citation>
    <scope>NUCLEOTIDE SEQUENCE [LARGE SCALE GENOMIC DNA]</scope>
    <source>
        <strain evidence="2 3">GM508D</strain>
    </source>
</reference>
<dbReference type="NCBIfam" id="TIGR04313">
    <property type="entry name" value="aro_clust_Mycop"/>
    <property type="match status" value="1"/>
</dbReference>
<gene>
    <name evidence="2" type="ORF">MCGM508_02300</name>
</gene>
<organism evidence="2 3">
    <name type="scientific">Mycoplasma capricolum subsp. capricolum</name>
    <dbReference type="NCBI Taxonomy" id="40479"/>
    <lineage>
        <taxon>Bacteria</taxon>
        <taxon>Bacillati</taxon>
        <taxon>Mycoplasmatota</taxon>
        <taxon>Mollicutes</taxon>
        <taxon>Mycoplasmataceae</taxon>
        <taxon>Mycoplasma</taxon>
    </lineage>
</organism>
<dbReference type="AlphaFoldDB" id="A0A0C2W6I2"/>
<feature type="signal peptide" evidence="1">
    <location>
        <begin position="1"/>
        <end position="25"/>
    </location>
</feature>
<dbReference type="GeneID" id="23778249"/>
<comment type="caution">
    <text evidence="2">The sequence shown here is derived from an EMBL/GenBank/DDBJ whole genome shotgun (WGS) entry which is preliminary data.</text>
</comment>